<gene>
    <name evidence="1" type="ORF">Mal48_33480</name>
</gene>
<sequence length="656" mass="69317">MKTIELTAGLILNARSGKQRRFKILAYSGGTLRVNGFPLPVVVDLQGLSVPPSVPILMDHQATVETTLGSTDDIQNDGFSLSLSGVVTGQSVQAKQVIKQSDAGHKWQASIGAAVEEAVTIPPGETVRVNGQSFTGPVIVAKRSQLKETSILPMGADSTTTVNLAAAAQAAHSVQETTMPNQTFEEFTEALGVDTETLTAQGTALLQAQYDASQGNGDTLTGTMRATASDFFRYQAEIQAKAAGHPEIAATAIENNWSVDRVELEVLKASSARTRPTPFNASHRSGGGLTENALSASLMIRAGHEELAVQAFGGQTCETARAARITSLVDLAASALQLSGKDRNSYSSDDKMIQAAFSTSSLPNILSTTMNRTLENAYEETTSDWRKFCNIASAANFRTQTGIRPAAIEGLDPLGNDGAIKHGEIGEEATYEWSVGTFAKMLAVTRTDIVNDDLKFLDELSPMLGAAAGRSLKDLIWSTILGAQAAGYFSSGNSNLGEAGSALDVDSLGAAIQAMKSQRDSQGFDIDIQPQALVVGPSLELTARNLLKSAELLAIATESQPNGNPVQGIVPHLVVEPRLANSTRFENTSATQWMLFGGPRTKPVTVGFLNGMQSPTVDIQDADFDKLGVQMRVYHDYGCALGDPKAGYKATGAGEG</sequence>
<dbReference type="Proteomes" id="UP000315724">
    <property type="component" value="Chromosome"/>
</dbReference>
<keyword evidence="2" id="KW-1185">Reference proteome</keyword>
<name>A0A517QR54_9PLAN</name>
<organism evidence="1 2">
    <name type="scientific">Thalassoglobus polymorphus</name>
    <dbReference type="NCBI Taxonomy" id="2527994"/>
    <lineage>
        <taxon>Bacteria</taxon>
        <taxon>Pseudomonadati</taxon>
        <taxon>Planctomycetota</taxon>
        <taxon>Planctomycetia</taxon>
        <taxon>Planctomycetales</taxon>
        <taxon>Planctomycetaceae</taxon>
        <taxon>Thalassoglobus</taxon>
    </lineage>
</organism>
<dbReference type="OrthoDB" id="9806592at2"/>
<dbReference type="RefSeq" id="WP_145201460.1">
    <property type="nucleotide sequence ID" value="NZ_CP036267.1"/>
</dbReference>
<dbReference type="EMBL" id="CP036267">
    <property type="protein sequence ID" value="QDT34088.1"/>
    <property type="molecule type" value="Genomic_DNA"/>
</dbReference>
<evidence type="ECO:0000313" key="2">
    <source>
        <dbReference type="Proteomes" id="UP000315724"/>
    </source>
</evidence>
<evidence type="ECO:0000313" key="1">
    <source>
        <dbReference type="EMBL" id="QDT34088.1"/>
    </source>
</evidence>
<dbReference type="AlphaFoldDB" id="A0A517QR54"/>
<proteinExistence type="predicted"/>
<dbReference type="KEGG" id="tpol:Mal48_33480"/>
<accession>A0A517QR54</accession>
<reference evidence="1 2" key="1">
    <citation type="submission" date="2019-02" db="EMBL/GenBank/DDBJ databases">
        <title>Deep-cultivation of Planctomycetes and their phenomic and genomic characterization uncovers novel biology.</title>
        <authorList>
            <person name="Wiegand S."/>
            <person name="Jogler M."/>
            <person name="Boedeker C."/>
            <person name="Pinto D."/>
            <person name="Vollmers J."/>
            <person name="Rivas-Marin E."/>
            <person name="Kohn T."/>
            <person name="Peeters S.H."/>
            <person name="Heuer A."/>
            <person name="Rast P."/>
            <person name="Oberbeckmann S."/>
            <person name="Bunk B."/>
            <person name="Jeske O."/>
            <person name="Meyerdierks A."/>
            <person name="Storesund J.E."/>
            <person name="Kallscheuer N."/>
            <person name="Luecker S."/>
            <person name="Lage O.M."/>
            <person name="Pohl T."/>
            <person name="Merkel B.J."/>
            <person name="Hornburger P."/>
            <person name="Mueller R.-W."/>
            <person name="Bruemmer F."/>
            <person name="Labrenz M."/>
            <person name="Spormann A.M."/>
            <person name="Op den Camp H."/>
            <person name="Overmann J."/>
            <person name="Amann R."/>
            <person name="Jetten M.S.M."/>
            <person name="Mascher T."/>
            <person name="Medema M.H."/>
            <person name="Devos D.P."/>
            <person name="Kaster A.-K."/>
            <person name="Ovreas L."/>
            <person name="Rohde M."/>
            <person name="Galperin M.Y."/>
            <person name="Jogler C."/>
        </authorList>
    </citation>
    <scope>NUCLEOTIDE SEQUENCE [LARGE SCALE GENOMIC DNA]</scope>
    <source>
        <strain evidence="1 2">Mal48</strain>
    </source>
</reference>
<protein>
    <submittedName>
        <fullName evidence="1">Mu-like prophage major head subunit gpT</fullName>
    </submittedName>
</protein>
<dbReference type="Pfam" id="PF25209">
    <property type="entry name" value="Phage_capsid_4"/>
    <property type="match status" value="1"/>
</dbReference>